<dbReference type="Proteomes" id="UP000694427">
    <property type="component" value="Unplaced"/>
</dbReference>
<dbReference type="Ensembl" id="ENSCCRT00020049701.1">
    <property type="protein sequence ID" value="ENSCCRP00020045570.1"/>
    <property type="gene ID" value="ENSCCRG00020020293.1"/>
</dbReference>
<dbReference type="SUPFAM" id="SSF52821">
    <property type="entry name" value="Rhodanese/Cell cycle control phosphatase"/>
    <property type="match status" value="1"/>
</dbReference>
<dbReference type="SMART" id="SM00450">
    <property type="entry name" value="RHOD"/>
    <property type="match status" value="1"/>
</dbReference>
<evidence type="ECO:0000313" key="5">
    <source>
        <dbReference type="RefSeq" id="XP_018931308.1"/>
    </source>
</evidence>
<dbReference type="AlphaFoldDB" id="A0A8C1BS73"/>
<dbReference type="Gene3D" id="3.40.250.10">
    <property type="entry name" value="Rhodanese-like domain"/>
    <property type="match status" value="1"/>
</dbReference>
<protein>
    <submittedName>
        <fullName evidence="2">Thiosulfate sulfurtransferase/rhodanese-like domain-containing protein 1</fullName>
    </submittedName>
    <submittedName>
        <fullName evidence="5">Thiosulfate:glutathione sulfurtransferase</fullName>
    </submittedName>
</protein>
<dbReference type="Ensembl" id="ENSCCRT00010110752.1">
    <property type="protein sequence ID" value="ENSCCRP00010099827.1"/>
    <property type="gene ID" value="ENSCCRG00010043800.1"/>
</dbReference>
<proteinExistence type="predicted"/>
<name>A0A8C1BS73_CYPCA</name>
<evidence type="ECO:0000313" key="2">
    <source>
        <dbReference type="Ensembl" id="ENSCCRP00020045570.1"/>
    </source>
</evidence>
<keyword evidence="3" id="KW-1185">Reference proteome</keyword>
<accession>A0A8C1BS73</accession>
<reference evidence="5" key="1">
    <citation type="submission" date="2025-04" db="UniProtKB">
        <authorList>
            <consortium name="RefSeq"/>
        </authorList>
    </citation>
    <scope>IDENTIFICATION</scope>
    <source>
        <tissue evidence="5">Muscle</tissue>
    </source>
</reference>
<evidence type="ECO:0000313" key="4">
    <source>
        <dbReference type="Proteomes" id="UP000694701"/>
    </source>
</evidence>
<dbReference type="PANTHER" id="PTHR44086:SF4">
    <property type="entry name" value="THIOSULFATE SULFURTRANSFERASE_RHODANESE-LIKE DOMAIN-CONTAINING PROTEIN 1-RELATED"/>
    <property type="match status" value="1"/>
</dbReference>
<dbReference type="OMA" id="RARHYEG"/>
<dbReference type="KEGG" id="ccar:109058565"/>
<gene>
    <name evidence="2 5" type="primary">si:ch211-161h7.8</name>
</gene>
<reference evidence="2" key="2">
    <citation type="submission" date="2025-05" db="UniProtKB">
        <authorList>
            <consortium name="Ensembl"/>
        </authorList>
    </citation>
    <scope>IDENTIFICATION</scope>
</reference>
<dbReference type="Pfam" id="PF00581">
    <property type="entry name" value="Rhodanese"/>
    <property type="match status" value="1"/>
</dbReference>
<sequence length="158" mass="17785">MMASFQVLRRLCVLTLNKPVYHGRVISACGLKTSTVNHISGQPDSVSAVTYEQLKAMLANHSVQLFDVRNTDEFQAGRIPDSVNIPLGQLEESLKLPPQQFQLQFGVKAPEKEDDNIVFQCRSGKRSLTALEIAHRLGFSKARHYAGGYIDWEQREKK</sequence>
<dbReference type="PANTHER" id="PTHR44086">
    <property type="entry name" value="THIOSULFATE SULFURTRANSFERASE RDL2, MITOCHONDRIAL-RELATED"/>
    <property type="match status" value="1"/>
</dbReference>
<dbReference type="PROSITE" id="PS50206">
    <property type="entry name" value="RHODANESE_3"/>
    <property type="match status" value="1"/>
</dbReference>
<dbReference type="RefSeq" id="XP_018931308.1">
    <property type="nucleotide sequence ID" value="XM_019075763.2"/>
</dbReference>
<organism evidence="2 4">
    <name type="scientific">Cyprinus carpio</name>
    <name type="common">Common carp</name>
    <dbReference type="NCBI Taxonomy" id="7962"/>
    <lineage>
        <taxon>Eukaryota</taxon>
        <taxon>Metazoa</taxon>
        <taxon>Chordata</taxon>
        <taxon>Craniata</taxon>
        <taxon>Vertebrata</taxon>
        <taxon>Euteleostomi</taxon>
        <taxon>Actinopterygii</taxon>
        <taxon>Neopterygii</taxon>
        <taxon>Teleostei</taxon>
        <taxon>Ostariophysi</taxon>
        <taxon>Cypriniformes</taxon>
        <taxon>Cyprinidae</taxon>
        <taxon>Cyprininae</taxon>
        <taxon>Cyprinus</taxon>
    </lineage>
</organism>
<dbReference type="Proteomes" id="UP000694701">
    <property type="component" value="Unplaced"/>
</dbReference>
<dbReference type="OrthoDB" id="566238at2759"/>
<dbReference type="InterPro" id="IPR001763">
    <property type="entry name" value="Rhodanese-like_dom"/>
</dbReference>
<evidence type="ECO:0000313" key="3">
    <source>
        <dbReference type="Proteomes" id="UP000694427"/>
    </source>
</evidence>
<feature type="domain" description="Rhodanese" evidence="1">
    <location>
        <begin position="59"/>
        <end position="157"/>
    </location>
</feature>
<evidence type="ECO:0000259" key="1">
    <source>
        <dbReference type="PROSITE" id="PS50206"/>
    </source>
</evidence>
<dbReference type="InterPro" id="IPR036873">
    <property type="entry name" value="Rhodanese-like_dom_sf"/>
</dbReference>
<dbReference type="Proteomes" id="UP001155660">
    <property type="component" value="Chromosome A24"/>
</dbReference>
<dbReference type="GeneID" id="109058565"/>